<proteinExistence type="predicted"/>
<dbReference type="GO" id="GO:0044550">
    <property type="term" value="P:secondary metabolite biosynthetic process"/>
    <property type="evidence" value="ECO:0007669"/>
    <property type="project" value="TreeGrafter"/>
</dbReference>
<dbReference type="GO" id="GO:0031177">
    <property type="term" value="F:phosphopantetheine binding"/>
    <property type="evidence" value="ECO:0007669"/>
    <property type="project" value="TreeGrafter"/>
</dbReference>
<comment type="caution">
    <text evidence="2">The sequence shown here is derived from an EMBL/GenBank/DDBJ whole genome shotgun (WGS) entry which is preliminary data.</text>
</comment>
<dbReference type="GO" id="GO:0005737">
    <property type="term" value="C:cytoplasm"/>
    <property type="evidence" value="ECO:0007669"/>
    <property type="project" value="TreeGrafter"/>
</dbReference>
<dbReference type="EMBL" id="CAJNOM010000501">
    <property type="protein sequence ID" value="CAF1473035.1"/>
    <property type="molecule type" value="Genomic_DNA"/>
</dbReference>
<evidence type="ECO:0000313" key="2">
    <source>
        <dbReference type="EMBL" id="CAF1473035.1"/>
    </source>
</evidence>
<sequence length="137" mass="15875">MNNTQVSFSWPVTCIHHEFVHQVMKHPQKLAVELDEQSLTYAALLYYVQVLSLTHFNEYHILSGEVICQCVGRSLSMEIGTMVIEMAGTVYRPLSPRDPQHRLHALAQQTQCRLVLDHWLTKSSSIIKLYRLTFIQH</sequence>
<dbReference type="Proteomes" id="UP000663832">
    <property type="component" value="Unassembled WGS sequence"/>
</dbReference>
<evidence type="ECO:0000313" key="3">
    <source>
        <dbReference type="Proteomes" id="UP000663832"/>
    </source>
</evidence>
<dbReference type="OrthoDB" id="2428140at2759"/>
<keyword evidence="3" id="KW-1185">Reference proteome</keyword>
<dbReference type="InterPro" id="IPR042099">
    <property type="entry name" value="ANL_N_sf"/>
</dbReference>
<gene>
    <name evidence="1" type="ORF">BJG266_LOCUS9956</name>
    <name evidence="2" type="ORF">QVE165_LOCUS41729</name>
</gene>
<dbReference type="PANTHER" id="PTHR45527:SF1">
    <property type="entry name" value="FATTY ACID SYNTHASE"/>
    <property type="match status" value="1"/>
</dbReference>
<dbReference type="GO" id="GO:0043041">
    <property type="term" value="P:amino acid activation for nonribosomal peptide biosynthetic process"/>
    <property type="evidence" value="ECO:0007669"/>
    <property type="project" value="TreeGrafter"/>
</dbReference>
<dbReference type="SUPFAM" id="SSF56801">
    <property type="entry name" value="Acetyl-CoA synthetase-like"/>
    <property type="match status" value="1"/>
</dbReference>
<accession>A0A815R717</accession>
<reference evidence="2" key="1">
    <citation type="submission" date="2021-02" db="EMBL/GenBank/DDBJ databases">
        <authorList>
            <person name="Nowell W R."/>
        </authorList>
    </citation>
    <scope>NUCLEOTIDE SEQUENCE</scope>
</reference>
<name>A0A815R717_9BILA</name>
<dbReference type="Gene3D" id="3.40.50.12780">
    <property type="entry name" value="N-terminal domain of ligase-like"/>
    <property type="match status" value="1"/>
</dbReference>
<dbReference type="AlphaFoldDB" id="A0A815R717"/>
<organism evidence="2 3">
    <name type="scientific">Adineta steineri</name>
    <dbReference type="NCBI Taxonomy" id="433720"/>
    <lineage>
        <taxon>Eukaryota</taxon>
        <taxon>Metazoa</taxon>
        <taxon>Spiralia</taxon>
        <taxon>Gnathifera</taxon>
        <taxon>Rotifera</taxon>
        <taxon>Eurotatoria</taxon>
        <taxon>Bdelloidea</taxon>
        <taxon>Adinetida</taxon>
        <taxon>Adinetidae</taxon>
        <taxon>Adineta</taxon>
    </lineage>
</organism>
<dbReference type="EMBL" id="CAJNOI010000033">
    <property type="protein sequence ID" value="CAF0891119.1"/>
    <property type="molecule type" value="Genomic_DNA"/>
</dbReference>
<evidence type="ECO:0000313" key="1">
    <source>
        <dbReference type="EMBL" id="CAF0891119.1"/>
    </source>
</evidence>
<dbReference type="Proteomes" id="UP000663877">
    <property type="component" value="Unassembled WGS sequence"/>
</dbReference>
<dbReference type="PANTHER" id="PTHR45527">
    <property type="entry name" value="NONRIBOSOMAL PEPTIDE SYNTHETASE"/>
    <property type="match status" value="1"/>
</dbReference>
<protein>
    <submittedName>
        <fullName evidence="2">Uncharacterized protein</fullName>
    </submittedName>
</protein>